<keyword evidence="3" id="KW-1185">Reference proteome</keyword>
<organism evidence="2 3">
    <name type="scientific">Candidatus Nitrosarchaeum limnium BG20</name>
    <dbReference type="NCBI Taxonomy" id="859192"/>
    <lineage>
        <taxon>Archaea</taxon>
        <taxon>Nitrososphaerota</taxon>
        <taxon>Nitrososphaeria</taxon>
        <taxon>Nitrosopumilales</taxon>
        <taxon>Nitrosopumilaceae</taxon>
        <taxon>Nitrosarchaeum</taxon>
    </lineage>
</organism>
<feature type="domain" description="Periplasmic binding protein" evidence="1">
    <location>
        <begin position="86"/>
        <end position="269"/>
    </location>
</feature>
<gene>
    <name evidence="2" type="ORF">BG20_I1552</name>
</gene>
<dbReference type="AlphaFoldDB" id="S2EPT7"/>
<name>S2EPT7_9ARCH</name>
<dbReference type="InterPro" id="IPR028082">
    <property type="entry name" value="Peripla_BP_I"/>
</dbReference>
<reference evidence="2 3" key="1">
    <citation type="journal article" date="2012" name="J. Bacteriol.">
        <title>Genome Sequence of "Candidatus Nitrosoarchaeum limnia" BG20, a Low-Salinity Ammonia-Oxidizing Archaeon from the San Francisco Bay Estuary.</title>
        <authorList>
            <person name="Mosier A.C."/>
            <person name="Allen E.E."/>
            <person name="Kim M."/>
            <person name="Ferriera S."/>
            <person name="Francis C.A."/>
        </authorList>
    </citation>
    <scope>NUCLEOTIDE SEQUENCE [LARGE SCALE GENOMIC DNA]</scope>
    <source>
        <strain evidence="2 3">BG20</strain>
    </source>
</reference>
<dbReference type="SUPFAM" id="SSF53822">
    <property type="entry name" value="Periplasmic binding protein-like I"/>
    <property type="match status" value="1"/>
</dbReference>
<evidence type="ECO:0000313" key="3">
    <source>
        <dbReference type="Proteomes" id="UP000014065"/>
    </source>
</evidence>
<accession>S2EPT7</accession>
<protein>
    <recommendedName>
        <fullName evidence="1">Periplasmic binding protein domain-containing protein</fullName>
    </recommendedName>
</protein>
<dbReference type="EMBL" id="AHJG01000290">
    <property type="protein sequence ID" value="EPA04494.1"/>
    <property type="molecule type" value="Genomic_DNA"/>
</dbReference>
<comment type="caution">
    <text evidence="2">The sequence shown here is derived from an EMBL/GenBank/DDBJ whole genome shotgun (WGS) entry which is preliminary data.</text>
</comment>
<evidence type="ECO:0000313" key="2">
    <source>
        <dbReference type="EMBL" id="EPA04494.1"/>
    </source>
</evidence>
<dbReference type="RefSeq" id="WP_010194989.1">
    <property type="nucleotide sequence ID" value="NZ_AHJG01000290.1"/>
</dbReference>
<dbReference type="Gene3D" id="3.40.50.2300">
    <property type="match status" value="2"/>
</dbReference>
<dbReference type="Pfam" id="PF13407">
    <property type="entry name" value="Peripla_BP_4"/>
    <property type="match status" value="1"/>
</dbReference>
<proteinExistence type="predicted"/>
<evidence type="ECO:0000259" key="1">
    <source>
        <dbReference type="Pfam" id="PF13407"/>
    </source>
</evidence>
<dbReference type="Proteomes" id="UP000014065">
    <property type="component" value="Unassembled WGS sequence"/>
</dbReference>
<dbReference type="InterPro" id="IPR025997">
    <property type="entry name" value="SBP_2_dom"/>
</dbReference>
<sequence length="284" mass="31892">MSTLFKDVGWYNIDDALSQFSKPDEKFEILCLPGQDSPYNHEMKNNVSGSYRHYMRNLNKEINLLTVSPQSETDLNGCKKALILALNLNASSVIISSNTVSEFTPLFEELKENGVYIGIITDPNTDSNDLADNAVGFSQENVHAQTIEKLLQRPNLDSKKLRIAYFPGPKSNNFTLKRISGFYDLLKKFKISEEQVCIYPGGNFSPNETHDLAEKVVAENKLDENFVAIFQNDGMLLGFKTYLSENGILQNFPMIGVDGIDEVKKKISENEKIATSNVNVQKNC</sequence>